<dbReference type="AlphaFoldDB" id="A0A7W3THM8"/>
<keyword evidence="3" id="KW-1185">Reference proteome</keyword>
<dbReference type="RefSeq" id="WP_182608237.1">
    <property type="nucleotide sequence ID" value="NZ_VKHT01001261.1"/>
</dbReference>
<protein>
    <recommendedName>
        <fullName evidence="1">Hemerythrin-like domain-containing protein</fullName>
    </recommendedName>
</protein>
<reference evidence="3" key="1">
    <citation type="submission" date="2019-10" db="EMBL/GenBank/DDBJ databases">
        <title>Streptomyces sp. nov., a novel actinobacterium isolated from alkaline environment.</title>
        <authorList>
            <person name="Golinska P."/>
        </authorList>
    </citation>
    <scope>NUCLEOTIDE SEQUENCE [LARGE SCALE GENOMIC DNA]</scope>
    <source>
        <strain evidence="3">DSM 42118</strain>
    </source>
</reference>
<evidence type="ECO:0000313" key="2">
    <source>
        <dbReference type="EMBL" id="MBB0246976.1"/>
    </source>
</evidence>
<proteinExistence type="predicted"/>
<dbReference type="Proteomes" id="UP000538929">
    <property type="component" value="Unassembled WGS sequence"/>
</dbReference>
<evidence type="ECO:0000259" key="1">
    <source>
        <dbReference type="Pfam" id="PF01814"/>
    </source>
</evidence>
<evidence type="ECO:0000313" key="3">
    <source>
        <dbReference type="Proteomes" id="UP000538929"/>
    </source>
</evidence>
<feature type="domain" description="Hemerythrin-like" evidence="1">
    <location>
        <begin position="26"/>
        <end position="140"/>
    </location>
</feature>
<dbReference type="Pfam" id="PF01814">
    <property type="entry name" value="Hemerythrin"/>
    <property type="match status" value="1"/>
</dbReference>
<name>A0A7W3THM8_9ACTN</name>
<dbReference type="EMBL" id="VKHT01001261">
    <property type="protein sequence ID" value="MBB0246976.1"/>
    <property type="molecule type" value="Genomic_DNA"/>
</dbReference>
<gene>
    <name evidence="2" type="ORF">FNQ90_23335</name>
</gene>
<feature type="non-terminal residue" evidence="2">
    <location>
        <position position="1"/>
    </location>
</feature>
<comment type="caution">
    <text evidence="2">The sequence shown here is derived from an EMBL/GenBank/DDBJ whole genome shotgun (WGS) entry which is preliminary data.</text>
</comment>
<dbReference type="Gene3D" id="1.20.120.520">
    <property type="entry name" value="nmb1532 protein domain like"/>
    <property type="match status" value="1"/>
</dbReference>
<sequence>VVEAVREAADRLSTAREGARAPAAGGGGVDTAADAVAAVRRVDRLLEDRLLPHEYAEEHELYPALAGVLGGAEATATMSRAHAEIERLARRVRTHLDLLGPEAGEFPPEQVVDLRAVLYGLHTVLRMHFAQEEESYFSMIPTDPVPTDPASPGPGH</sequence>
<dbReference type="InterPro" id="IPR012312">
    <property type="entry name" value="Hemerythrin-like"/>
</dbReference>
<organism evidence="2 3">
    <name type="scientific">Streptomyces alkaliphilus</name>
    <dbReference type="NCBI Taxonomy" id="1472722"/>
    <lineage>
        <taxon>Bacteria</taxon>
        <taxon>Bacillati</taxon>
        <taxon>Actinomycetota</taxon>
        <taxon>Actinomycetes</taxon>
        <taxon>Kitasatosporales</taxon>
        <taxon>Streptomycetaceae</taxon>
        <taxon>Streptomyces</taxon>
    </lineage>
</organism>
<accession>A0A7W3THM8</accession>